<reference evidence="2 3" key="1">
    <citation type="submission" date="2016-12" db="EMBL/GenBank/DDBJ databases">
        <title>The draft genome sequence of Actinophytocola sp. 11-183.</title>
        <authorList>
            <person name="Wang W."/>
            <person name="Yuan L."/>
        </authorList>
    </citation>
    <scope>NUCLEOTIDE SEQUENCE [LARGE SCALE GENOMIC DNA]</scope>
    <source>
        <strain evidence="2 3">11-183</strain>
    </source>
</reference>
<dbReference type="RefSeq" id="WP_075124526.1">
    <property type="nucleotide sequence ID" value="NZ_MSIE01000007.1"/>
</dbReference>
<dbReference type="InterPro" id="IPR038740">
    <property type="entry name" value="BioF2-like_GNAT_dom"/>
</dbReference>
<dbReference type="InterPro" id="IPR016181">
    <property type="entry name" value="Acyl_CoA_acyltransferase"/>
</dbReference>
<dbReference type="EMBL" id="MSIE01000007">
    <property type="protein sequence ID" value="OLF18499.1"/>
    <property type="molecule type" value="Genomic_DNA"/>
</dbReference>
<protein>
    <recommendedName>
        <fullName evidence="1">BioF2-like acetyltransferase domain-containing protein</fullName>
    </recommendedName>
</protein>
<evidence type="ECO:0000313" key="2">
    <source>
        <dbReference type="EMBL" id="OLF18499.1"/>
    </source>
</evidence>
<evidence type="ECO:0000259" key="1">
    <source>
        <dbReference type="Pfam" id="PF13480"/>
    </source>
</evidence>
<accession>A0A1Q8CVW8</accession>
<organism evidence="2 3">
    <name type="scientific">Actinophytocola xanthii</name>
    <dbReference type="NCBI Taxonomy" id="1912961"/>
    <lineage>
        <taxon>Bacteria</taxon>
        <taxon>Bacillati</taxon>
        <taxon>Actinomycetota</taxon>
        <taxon>Actinomycetes</taxon>
        <taxon>Pseudonocardiales</taxon>
        <taxon>Pseudonocardiaceae</taxon>
    </lineage>
</organism>
<dbReference type="STRING" id="1912961.BU204_05970"/>
<evidence type="ECO:0000313" key="3">
    <source>
        <dbReference type="Proteomes" id="UP000185596"/>
    </source>
</evidence>
<comment type="caution">
    <text evidence="2">The sequence shown here is derived from an EMBL/GenBank/DDBJ whole genome shotgun (WGS) entry which is preliminary data.</text>
</comment>
<sequence>MSLGIETVDDAPTDLLTGECRFSAAGLAPRRLLSCAADARWHTRWTVARSAGRVVGAVTSHRPRTTRFVNGPYDLAAMAASLGGAVPDDPRRWVFVGGCRELAAGVVTAAALPDHEAAEVRGALAHHVFTEAESAGDYPAALYVPDAEVGAFTARLAGRVTTRELGAAAELVLTGTSEEEHLAALRPSERERYRRDRRRFAALGYAAACVPAQDVLAEAAPLVCAVKARHGVADHPRLCEYRLREWVATLGAENCHASVVRDGDGRLVAVYFLALHGRTVEGYEIGLVEPLEGREFAYLQAMIHGPVEFAFSRGARRIDLGLDSSTVKQRRGAVITSTWAVSPA</sequence>
<dbReference type="AlphaFoldDB" id="A0A1Q8CVW8"/>
<dbReference type="Proteomes" id="UP000185596">
    <property type="component" value="Unassembled WGS sequence"/>
</dbReference>
<proteinExistence type="predicted"/>
<feature type="domain" description="BioF2-like acetyltransferase" evidence="1">
    <location>
        <begin position="189"/>
        <end position="324"/>
    </location>
</feature>
<dbReference type="Pfam" id="PF13480">
    <property type="entry name" value="Acetyltransf_6"/>
    <property type="match status" value="1"/>
</dbReference>
<dbReference type="SUPFAM" id="SSF55729">
    <property type="entry name" value="Acyl-CoA N-acyltransferases (Nat)"/>
    <property type="match status" value="1"/>
</dbReference>
<dbReference type="OrthoDB" id="8181984at2"/>
<dbReference type="Gene3D" id="3.40.630.30">
    <property type="match status" value="1"/>
</dbReference>
<gene>
    <name evidence="2" type="ORF">BU204_05970</name>
</gene>
<keyword evidence="3" id="KW-1185">Reference proteome</keyword>
<name>A0A1Q8CVW8_9PSEU</name>